<evidence type="ECO:0000259" key="4">
    <source>
        <dbReference type="Pfam" id="PF17836"/>
    </source>
</evidence>
<name>A0A842HFM2_9BACT</name>
<feature type="active site" description="Proton acceptor" evidence="2">
    <location>
        <position position="143"/>
    </location>
</feature>
<reference evidence="5 6" key="1">
    <citation type="submission" date="2020-07" db="EMBL/GenBank/DDBJ databases">
        <authorList>
            <person name="Feng X."/>
        </authorList>
    </citation>
    <scope>NUCLEOTIDE SEQUENCE [LARGE SCALE GENOMIC DNA]</scope>
    <source>
        <strain evidence="5 6">JCM31066</strain>
    </source>
</reference>
<feature type="site" description="Increases basicity of active site His" evidence="2">
    <location>
        <position position="144"/>
    </location>
</feature>
<feature type="binding site" evidence="3">
    <location>
        <position position="76"/>
    </location>
    <ligand>
        <name>substrate</name>
    </ligand>
</feature>
<dbReference type="Pfam" id="PF14602">
    <property type="entry name" value="Hexapep_2"/>
    <property type="match status" value="1"/>
</dbReference>
<dbReference type="PANTHER" id="PTHR43300:SF7">
    <property type="entry name" value="UDP-N-ACETYLBACILLOSAMINE N-ACETYLTRANSFERASE"/>
    <property type="match status" value="1"/>
</dbReference>
<dbReference type="InterPro" id="IPR050179">
    <property type="entry name" value="Trans_hexapeptide_repeat"/>
</dbReference>
<evidence type="ECO:0000256" key="3">
    <source>
        <dbReference type="PIRSR" id="PIRSR620019-2"/>
    </source>
</evidence>
<dbReference type="InterPro" id="IPR001451">
    <property type="entry name" value="Hexapep"/>
</dbReference>
<keyword evidence="5" id="KW-0808">Transferase</keyword>
<dbReference type="PANTHER" id="PTHR43300">
    <property type="entry name" value="ACETYLTRANSFERASE"/>
    <property type="match status" value="1"/>
</dbReference>
<dbReference type="Gene3D" id="3.40.50.20">
    <property type="match status" value="1"/>
</dbReference>
<gene>
    <name evidence="5" type="ORF">H5P28_08620</name>
</gene>
<dbReference type="Gene3D" id="2.160.10.10">
    <property type="entry name" value="Hexapeptide repeat proteins"/>
    <property type="match status" value="1"/>
</dbReference>
<dbReference type="CDD" id="cd03360">
    <property type="entry name" value="LbH_AT_putative"/>
    <property type="match status" value="1"/>
</dbReference>
<dbReference type="Proteomes" id="UP000546464">
    <property type="component" value="Unassembled WGS sequence"/>
</dbReference>
<dbReference type="AlphaFoldDB" id="A0A842HFM2"/>
<evidence type="ECO:0000313" key="5">
    <source>
        <dbReference type="EMBL" id="MBC2594324.1"/>
    </source>
</evidence>
<proteinExistence type="inferred from homology"/>
<dbReference type="InterPro" id="IPR011004">
    <property type="entry name" value="Trimer_LpxA-like_sf"/>
</dbReference>
<dbReference type="NCBIfam" id="TIGR03570">
    <property type="entry name" value="NeuD_NnaD"/>
    <property type="match status" value="1"/>
</dbReference>
<keyword evidence="6" id="KW-1185">Reference proteome</keyword>
<comment type="caution">
    <text evidence="5">The sequence shown here is derived from an EMBL/GenBank/DDBJ whole genome shotgun (WGS) entry which is preliminary data.</text>
</comment>
<dbReference type="InterPro" id="IPR041561">
    <property type="entry name" value="PglD_N"/>
</dbReference>
<dbReference type="EMBL" id="JACHVB010000021">
    <property type="protein sequence ID" value="MBC2594324.1"/>
    <property type="molecule type" value="Genomic_DNA"/>
</dbReference>
<dbReference type="Pfam" id="PF17836">
    <property type="entry name" value="PglD_N"/>
    <property type="match status" value="1"/>
</dbReference>
<sequence>MQEILVLGAGGLGREVWSYLEHKLAVDAEFATTYRLKGFLDDDAQALDGYDYPGGVVGGISSYKPASSEWLVCALGAPSVKARLCPELKKRGARFLTFVHPTSTLGRNAVLGEGVVLAPYTQVSADARMGDFSFLNCHSTCGHDAKVGPCCTVSSYCDLTGFVELGEQVFMGSHATVIPGRRVGDGCTIGAGSAVVTHLPAGARVLGVPAKPFMRK</sequence>
<dbReference type="GO" id="GO:0016740">
    <property type="term" value="F:transferase activity"/>
    <property type="evidence" value="ECO:0007669"/>
    <property type="project" value="UniProtKB-KW"/>
</dbReference>
<accession>A0A842HFM2</accession>
<evidence type="ECO:0000313" key="6">
    <source>
        <dbReference type="Proteomes" id="UP000546464"/>
    </source>
</evidence>
<protein>
    <submittedName>
        <fullName evidence="5">Acetyltransferase</fullName>
    </submittedName>
</protein>
<dbReference type="RefSeq" id="WP_185675310.1">
    <property type="nucleotide sequence ID" value="NZ_JACHVB010000021.1"/>
</dbReference>
<comment type="similarity">
    <text evidence="1">Belongs to the transferase hexapeptide repeat family.</text>
</comment>
<dbReference type="SUPFAM" id="SSF51161">
    <property type="entry name" value="Trimeric LpxA-like enzymes"/>
    <property type="match status" value="1"/>
</dbReference>
<organism evidence="5 6">
    <name type="scientific">Ruficoccus amylovorans</name>
    <dbReference type="NCBI Taxonomy" id="1804625"/>
    <lineage>
        <taxon>Bacteria</taxon>
        <taxon>Pseudomonadati</taxon>
        <taxon>Verrucomicrobiota</taxon>
        <taxon>Opitutia</taxon>
        <taxon>Puniceicoccales</taxon>
        <taxon>Cerasicoccaceae</taxon>
        <taxon>Ruficoccus</taxon>
    </lineage>
</organism>
<evidence type="ECO:0000256" key="1">
    <source>
        <dbReference type="ARBA" id="ARBA00007274"/>
    </source>
</evidence>
<dbReference type="InterPro" id="IPR020019">
    <property type="entry name" value="AcTrfase_PglD-like"/>
</dbReference>
<evidence type="ECO:0000256" key="2">
    <source>
        <dbReference type="PIRSR" id="PIRSR620019-1"/>
    </source>
</evidence>
<feature type="domain" description="PglD N-terminal" evidence="4">
    <location>
        <begin position="4"/>
        <end position="85"/>
    </location>
</feature>